<dbReference type="AlphaFoldDB" id="A0A7Y0L571"/>
<name>A0A7Y0L571_9FIRM</name>
<organism evidence="1 2">
    <name type="scientific">Sulfobacillus harzensis</name>
    <dbReference type="NCBI Taxonomy" id="2729629"/>
    <lineage>
        <taxon>Bacteria</taxon>
        <taxon>Bacillati</taxon>
        <taxon>Bacillota</taxon>
        <taxon>Clostridia</taxon>
        <taxon>Eubacteriales</taxon>
        <taxon>Clostridiales Family XVII. Incertae Sedis</taxon>
        <taxon>Sulfobacillus</taxon>
    </lineage>
</organism>
<keyword evidence="2" id="KW-1185">Reference proteome</keyword>
<protein>
    <recommendedName>
        <fullName evidence="3">DNA topoisomerase type IA zn finger domain-containing protein</fullName>
    </recommendedName>
</protein>
<gene>
    <name evidence="1" type="ORF">HIJ39_14055</name>
</gene>
<evidence type="ECO:0008006" key="3">
    <source>
        <dbReference type="Google" id="ProtNLM"/>
    </source>
</evidence>
<sequence>MEQRCPLCQIGRLEEIVAQDGHSVIQCSAYPACRFTADTWEKISQTVARFHHPVTPGR</sequence>
<dbReference type="RefSeq" id="WP_169100765.1">
    <property type="nucleotide sequence ID" value="NZ_JABBVZ010000052.1"/>
</dbReference>
<comment type="caution">
    <text evidence="1">The sequence shown here is derived from an EMBL/GenBank/DDBJ whole genome shotgun (WGS) entry which is preliminary data.</text>
</comment>
<proteinExistence type="predicted"/>
<accession>A0A7Y0L571</accession>
<reference evidence="1 2" key="1">
    <citation type="submission" date="2020-04" db="EMBL/GenBank/DDBJ databases">
        <authorList>
            <person name="Zhang R."/>
            <person name="Schippers A."/>
        </authorList>
    </citation>
    <scope>NUCLEOTIDE SEQUENCE [LARGE SCALE GENOMIC DNA]</scope>
    <source>
        <strain evidence="1 2">DSM 109850</strain>
    </source>
</reference>
<evidence type="ECO:0000313" key="1">
    <source>
        <dbReference type="EMBL" id="NMP23466.1"/>
    </source>
</evidence>
<evidence type="ECO:0000313" key="2">
    <source>
        <dbReference type="Proteomes" id="UP000533476"/>
    </source>
</evidence>
<dbReference type="EMBL" id="JABBVZ010000052">
    <property type="protein sequence ID" value="NMP23466.1"/>
    <property type="molecule type" value="Genomic_DNA"/>
</dbReference>
<dbReference type="Proteomes" id="UP000533476">
    <property type="component" value="Unassembled WGS sequence"/>
</dbReference>